<dbReference type="PANTHER" id="PTHR12419">
    <property type="entry name" value="OTU DOMAIN CONTAINING PROTEIN"/>
    <property type="match status" value="1"/>
</dbReference>
<feature type="region of interest" description="Disordered" evidence="1">
    <location>
        <begin position="1"/>
        <end position="118"/>
    </location>
</feature>
<dbReference type="Proteomes" id="UP001186944">
    <property type="component" value="Unassembled WGS sequence"/>
</dbReference>
<gene>
    <name evidence="3" type="ORF">FSP39_004507</name>
</gene>
<feature type="compositionally biased region" description="Basic and acidic residues" evidence="1">
    <location>
        <begin position="59"/>
        <end position="68"/>
    </location>
</feature>
<dbReference type="AlphaFoldDB" id="A0AA88XMF9"/>
<accession>A0AA88XMF9</accession>
<dbReference type="GO" id="GO:0004843">
    <property type="term" value="F:cysteine-type deubiquitinase activity"/>
    <property type="evidence" value="ECO:0007669"/>
    <property type="project" value="TreeGrafter"/>
</dbReference>
<dbReference type="Pfam" id="PF02338">
    <property type="entry name" value="OTU"/>
    <property type="match status" value="1"/>
</dbReference>
<dbReference type="InterPro" id="IPR038765">
    <property type="entry name" value="Papain-like_cys_pep_sf"/>
</dbReference>
<evidence type="ECO:0000313" key="4">
    <source>
        <dbReference type="Proteomes" id="UP001186944"/>
    </source>
</evidence>
<keyword evidence="4" id="KW-1185">Reference proteome</keyword>
<feature type="compositionally biased region" description="Polar residues" evidence="1">
    <location>
        <begin position="71"/>
        <end position="82"/>
    </location>
</feature>
<feature type="domain" description="OTU" evidence="2">
    <location>
        <begin position="153"/>
        <end position="199"/>
    </location>
</feature>
<name>A0AA88XMF9_PINIB</name>
<dbReference type="InterPro" id="IPR003323">
    <property type="entry name" value="OTU_dom"/>
</dbReference>
<comment type="caution">
    <text evidence="3">The sequence shown here is derived from an EMBL/GenBank/DDBJ whole genome shotgun (WGS) entry which is preliminary data.</text>
</comment>
<evidence type="ECO:0000259" key="2">
    <source>
        <dbReference type="PROSITE" id="PS50802"/>
    </source>
</evidence>
<dbReference type="EMBL" id="VSWD01000012">
    <property type="protein sequence ID" value="KAK3085518.1"/>
    <property type="molecule type" value="Genomic_DNA"/>
</dbReference>
<dbReference type="SUPFAM" id="SSF54001">
    <property type="entry name" value="Cysteine proteinases"/>
    <property type="match status" value="1"/>
</dbReference>
<sequence length="199" mass="22802">MADLDGEEGTPEEILHQKHRREKKELQAEIQKLKSNVSKGDKKKKKDVAKQIADLESELSSRHAKEVAELENQTTNAGSENQVAEKLENLTTEDTEQSNRDKRPSKAQKRRDKKAQKIKEREELIQEQEIENLSGARNVEFNRIKAILKEMNLQIHEIPSDGNCLYKAIAHQLNKSGTTSSNEDLRNLCAKYMTGKYYV</sequence>
<protein>
    <recommendedName>
        <fullName evidence="2">OTU domain-containing protein</fullName>
    </recommendedName>
</protein>
<organism evidence="3 4">
    <name type="scientific">Pinctada imbricata</name>
    <name type="common">Atlantic pearl-oyster</name>
    <name type="synonym">Pinctada martensii</name>
    <dbReference type="NCBI Taxonomy" id="66713"/>
    <lineage>
        <taxon>Eukaryota</taxon>
        <taxon>Metazoa</taxon>
        <taxon>Spiralia</taxon>
        <taxon>Lophotrochozoa</taxon>
        <taxon>Mollusca</taxon>
        <taxon>Bivalvia</taxon>
        <taxon>Autobranchia</taxon>
        <taxon>Pteriomorphia</taxon>
        <taxon>Pterioida</taxon>
        <taxon>Pterioidea</taxon>
        <taxon>Pteriidae</taxon>
        <taxon>Pinctada</taxon>
    </lineage>
</organism>
<dbReference type="GO" id="GO:0016579">
    <property type="term" value="P:protein deubiquitination"/>
    <property type="evidence" value="ECO:0007669"/>
    <property type="project" value="TreeGrafter"/>
</dbReference>
<dbReference type="Gene3D" id="3.90.70.80">
    <property type="match status" value="1"/>
</dbReference>
<feature type="compositionally biased region" description="Basic residues" evidence="1">
    <location>
        <begin position="105"/>
        <end position="114"/>
    </location>
</feature>
<dbReference type="InterPro" id="IPR050704">
    <property type="entry name" value="Peptidase_C85-like"/>
</dbReference>
<reference evidence="3" key="1">
    <citation type="submission" date="2019-08" db="EMBL/GenBank/DDBJ databases">
        <title>The improved chromosome-level genome for the pearl oyster Pinctada fucata martensii using PacBio sequencing and Hi-C.</title>
        <authorList>
            <person name="Zheng Z."/>
        </authorList>
    </citation>
    <scope>NUCLEOTIDE SEQUENCE</scope>
    <source>
        <strain evidence="3">ZZ-2019</strain>
        <tissue evidence="3">Adductor muscle</tissue>
    </source>
</reference>
<dbReference type="PROSITE" id="PS50802">
    <property type="entry name" value="OTU"/>
    <property type="match status" value="1"/>
</dbReference>
<dbReference type="PANTHER" id="PTHR12419:SF10">
    <property type="entry name" value="DEUBIQUITINASE OTUD6B"/>
    <property type="match status" value="1"/>
</dbReference>
<proteinExistence type="predicted"/>
<evidence type="ECO:0000256" key="1">
    <source>
        <dbReference type="SAM" id="MobiDB-lite"/>
    </source>
</evidence>
<evidence type="ECO:0000313" key="3">
    <source>
        <dbReference type="EMBL" id="KAK3085518.1"/>
    </source>
</evidence>
<feature type="compositionally biased region" description="Acidic residues" evidence="1">
    <location>
        <begin position="1"/>
        <end position="11"/>
    </location>
</feature>